<proteinExistence type="predicted"/>
<evidence type="ECO:0000259" key="6">
    <source>
        <dbReference type="PROSITE" id="PS50089"/>
    </source>
</evidence>
<dbReference type="CDD" id="cd16525">
    <property type="entry name" value="RING-HC_PCGF"/>
    <property type="match status" value="1"/>
</dbReference>
<sequence length="463" mass="50987">MGMAGQVVKVKRAALEACMTCPLCDKLLREATTVSLCLHTFCRKCIYGRLSDDEVDTCPVCDIDLGCLPEEKLRPDHNLQDIRAKIFPSKRRKVEPATEVVTSVALPAKRKERSLSSLVVSTPKLPVETGSTGRRSKAGPRKPSGLRGCSFTTEESNKDEEEDSAEAEDDHHPISSSSPESQNKIPQRKRQQSAAAEPSNGQQQMDGNGEDDGEVVEGKADLWTPLNCLVEAANRTKSLKSNSQQLQSVANSEIFSTVPDLESRTLDKQLNVESPIVGQGGETYILHESKNKEPDQGFNGEDDDKGSNNPTAPPVKRRRLTAARRRAALSEELSASAQAVLDSTMNRANRRNCAVWFSLVASEKRGDASLPQIPACYLRIKDGKMPVSFIQKYIVKKLELSSEAEVEIMCQGQPVVPTLQLHNLVDLWFRNASTKRVEVPVGSSARDFVMVLSYCRKLHQQAS</sequence>
<dbReference type="InterPro" id="IPR044807">
    <property type="entry name" value="DRIP1-like"/>
</dbReference>
<keyword evidence="8" id="KW-1185">Reference proteome</keyword>
<dbReference type="SMART" id="SM00184">
    <property type="entry name" value="RING"/>
    <property type="match status" value="1"/>
</dbReference>
<dbReference type="SUPFAM" id="SSF57850">
    <property type="entry name" value="RING/U-box"/>
    <property type="match status" value="1"/>
</dbReference>
<evidence type="ECO:0000256" key="3">
    <source>
        <dbReference type="ARBA" id="ARBA00022833"/>
    </source>
</evidence>
<dbReference type="InterPro" id="IPR013083">
    <property type="entry name" value="Znf_RING/FYVE/PHD"/>
</dbReference>
<reference evidence="7" key="1">
    <citation type="submission" date="2022-08" db="EMBL/GenBank/DDBJ databases">
        <authorList>
            <person name="Gutierrez-Valencia J."/>
        </authorList>
    </citation>
    <scope>NUCLEOTIDE SEQUENCE</scope>
</reference>
<evidence type="ECO:0000256" key="4">
    <source>
        <dbReference type="PROSITE-ProRule" id="PRU00175"/>
    </source>
</evidence>
<dbReference type="InterPro" id="IPR017907">
    <property type="entry name" value="Znf_RING_CS"/>
</dbReference>
<comment type="caution">
    <text evidence="7">The sequence shown here is derived from an EMBL/GenBank/DDBJ whole genome shotgun (WGS) entry which is preliminary data.</text>
</comment>
<organism evidence="7 8">
    <name type="scientific">Linum tenue</name>
    <dbReference type="NCBI Taxonomy" id="586396"/>
    <lineage>
        <taxon>Eukaryota</taxon>
        <taxon>Viridiplantae</taxon>
        <taxon>Streptophyta</taxon>
        <taxon>Embryophyta</taxon>
        <taxon>Tracheophyta</taxon>
        <taxon>Spermatophyta</taxon>
        <taxon>Magnoliopsida</taxon>
        <taxon>eudicotyledons</taxon>
        <taxon>Gunneridae</taxon>
        <taxon>Pentapetalae</taxon>
        <taxon>rosids</taxon>
        <taxon>fabids</taxon>
        <taxon>Malpighiales</taxon>
        <taxon>Linaceae</taxon>
        <taxon>Linum</taxon>
    </lineage>
</organism>
<dbReference type="PANTHER" id="PTHR46293:SF1">
    <property type="entry name" value="OS03G0632800 PROTEIN"/>
    <property type="match status" value="1"/>
</dbReference>
<dbReference type="GO" id="GO:0004842">
    <property type="term" value="F:ubiquitin-protein transferase activity"/>
    <property type="evidence" value="ECO:0007669"/>
    <property type="project" value="InterPro"/>
</dbReference>
<dbReference type="Proteomes" id="UP001154282">
    <property type="component" value="Unassembled WGS sequence"/>
</dbReference>
<keyword evidence="2 4" id="KW-0863">Zinc-finger</keyword>
<dbReference type="AlphaFoldDB" id="A0AAV0LHL8"/>
<dbReference type="InterPro" id="IPR001841">
    <property type="entry name" value="Znf_RING"/>
</dbReference>
<evidence type="ECO:0000313" key="8">
    <source>
        <dbReference type="Proteomes" id="UP001154282"/>
    </source>
</evidence>
<dbReference type="PANTHER" id="PTHR46293">
    <property type="entry name" value="E3 UBIQUITIN PROTEIN LIGASE DRIP1"/>
    <property type="match status" value="1"/>
</dbReference>
<keyword evidence="1" id="KW-0479">Metal-binding</keyword>
<dbReference type="EMBL" id="CAMGYJ010000006">
    <property type="protein sequence ID" value="CAI0433880.1"/>
    <property type="molecule type" value="Genomic_DNA"/>
</dbReference>
<feature type="region of interest" description="Disordered" evidence="5">
    <location>
        <begin position="291"/>
        <end position="319"/>
    </location>
</feature>
<evidence type="ECO:0000256" key="2">
    <source>
        <dbReference type="ARBA" id="ARBA00022771"/>
    </source>
</evidence>
<feature type="domain" description="RING-type" evidence="6">
    <location>
        <begin position="21"/>
        <end position="62"/>
    </location>
</feature>
<dbReference type="PROSITE" id="PS50089">
    <property type="entry name" value="ZF_RING_2"/>
    <property type="match status" value="1"/>
</dbReference>
<dbReference type="PROSITE" id="PS00518">
    <property type="entry name" value="ZF_RING_1"/>
    <property type="match status" value="1"/>
</dbReference>
<feature type="compositionally biased region" description="Acidic residues" evidence="5">
    <location>
        <begin position="157"/>
        <end position="168"/>
    </location>
</feature>
<keyword evidence="3" id="KW-0862">Zinc</keyword>
<protein>
    <recommendedName>
        <fullName evidence="6">RING-type domain-containing protein</fullName>
    </recommendedName>
</protein>
<evidence type="ECO:0000256" key="5">
    <source>
        <dbReference type="SAM" id="MobiDB-lite"/>
    </source>
</evidence>
<name>A0AAV0LHL8_9ROSI</name>
<accession>A0AAV0LHL8</accession>
<feature type="region of interest" description="Disordered" evidence="5">
    <location>
        <begin position="124"/>
        <end position="215"/>
    </location>
</feature>
<gene>
    <name evidence="7" type="ORF">LITE_LOCUS24075</name>
</gene>
<dbReference type="Gene3D" id="3.10.20.90">
    <property type="entry name" value="Phosphatidylinositol 3-kinase Catalytic Subunit, Chain A, domain 1"/>
    <property type="match status" value="1"/>
</dbReference>
<dbReference type="Gene3D" id="3.30.40.10">
    <property type="entry name" value="Zinc/RING finger domain, C3HC4 (zinc finger)"/>
    <property type="match status" value="1"/>
</dbReference>
<evidence type="ECO:0000313" key="7">
    <source>
        <dbReference type="EMBL" id="CAI0433880.1"/>
    </source>
</evidence>
<dbReference type="Pfam" id="PF13923">
    <property type="entry name" value="zf-C3HC4_2"/>
    <property type="match status" value="1"/>
</dbReference>
<dbReference type="GO" id="GO:0008270">
    <property type="term" value="F:zinc ion binding"/>
    <property type="evidence" value="ECO:0007669"/>
    <property type="project" value="UniProtKB-KW"/>
</dbReference>
<feature type="compositionally biased region" description="Polar residues" evidence="5">
    <location>
        <begin position="174"/>
        <end position="185"/>
    </location>
</feature>
<evidence type="ECO:0000256" key="1">
    <source>
        <dbReference type="ARBA" id="ARBA00022723"/>
    </source>
</evidence>